<feature type="active site" description="Phosphoserine intermediate" evidence="7">
    <location>
        <position position="91"/>
    </location>
</feature>
<organism evidence="11 12">
    <name type="scientific">Thermoactinomyces mirandus</name>
    <dbReference type="NCBI Taxonomy" id="2756294"/>
    <lineage>
        <taxon>Bacteria</taxon>
        <taxon>Bacillati</taxon>
        <taxon>Bacillota</taxon>
        <taxon>Bacilli</taxon>
        <taxon>Bacillales</taxon>
        <taxon>Thermoactinomycetaceae</taxon>
        <taxon>Thermoactinomyces</taxon>
    </lineage>
</organism>
<comment type="cofactor">
    <cofactor evidence="8">
        <name>Mg(2+)</name>
        <dbReference type="ChEBI" id="CHEBI:18420"/>
    </cofactor>
    <text evidence="8">Binds 1 Mg(2+) ion.</text>
</comment>
<dbReference type="PRINTS" id="PR00113">
    <property type="entry name" value="ALKPHPHTASE"/>
</dbReference>
<dbReference type="SUPFAM" id="SSF53649">
    <property type="entry name" value="Alkaline phosphatase-like"/>
    <property type="match status" value="1"/>
</dbReference>
<feature type="binding site" evidence="8">
    <location>
        <position position="332"/>
    </location>
    <ligand>
        <name>Zn(2+)</name>
        <dbReference type="ChEBI" id="CHEBI:29105"/>
        <label>2</label>
    </ligand>
</feature>
<evidence type="ECO:0000256" key="7">
    <source>
        <dbReference type="PIRSR" id="PIRSR601952-1"/>
    </source>
</evidence>
<dbReference type="PROSITE" id="PS00123">
    <property type="entry name" value="ALKALINE_PHOSPHATASE"/>
    <property type="match status" value="1"/>
</dbReference>
<dbReference type="PANTHER" id="PTHR11596:SF5">
    <property type="entry name" value="ALKALINE PHOSPHATASE"/>
    <property type="match status" value="1"/>
</dbReference>
<dbReference type="EMBL" id="JACEOL010000038">
    <property type="protein sequence ID" value="MBA4603105.1"/>
    <property type="molecule type" value="Genomic_DNA"/>
</dbReference>
<evidence type="ECO:0000256" key="1">
    <source>
        <dbReference type="ARBA" id="ARBA00005984"/>
    </source>
</evidence>
<keyword evidence="5 8" id="KW-0862">Zinc</keyword>
<keyword evidence="4" id="KW-0378">Hydrolase</keyword>
<evidence type="ECO:0000256" key="3">
    <source>
        <dbReference type="ARBA" id="ARBA00022723"/>
    </source>
</evidence>
<evidence type="ECO:0000256" key="4">
    <source>
        <dbReference type="ARBA" id="ARBA00022801"/>
    </source>
</evidence>
<reference evidence="11 12" key="1">
    <citation type="submission" date="2020-07" db="EMBL/GenBank/DDBJ databases">
        <title>Thermoactinomyces phylogeny.</title>
        <authorList>
            <person name="Dunlap C."/>
        </authorList>
    </citation>
    <scope>NUCLEOTIDE SEQUENCE [LARGE SCALE GENOMIC DNA]</scope>
    <source>
        <strain evidence="11 12">AMNI-1</strain>
    </source>
</reference>
<name>A0A7W1XTU0_9BACL</name>
<evidence type="ECO:0000256" key="10">
    <source>
        <dbReference type="SAM" id="MobiDB-lite"/>
    </source>
</evidence>
<dbReference type="InterPro" id="IPR001952">
    <property type="entry name" value="Alkaline_phosphatase"/>
</dbReference>
<feature type="binding site" evidence="8">
    <location>
        <position position="294"/>
    </location>
    <ligand>
        <name>Zn(2+)</name>
        <dbReference type="ChEBI" id="CHEBI:29105"/>
        <label>2</label>
    </ligand>
</feature>
<feature type="binding site" evidence="8">
    <location>
        <position position="285"/>
    </location>
    <ligand>
        <name>Mg(2+)</name>
        <dbReference type="ChEBI" id="CHEBI:18420"/>
    </ligand>
</feature>
<feature type="binding site" evidence="8">
    <location>
        <position position="142"/>
    </location>
    <ligand>
        <name>Mg(2+)</name>
        <dbReference type="ChEBI" id="CHEBI:18420"/>
    </ligand>
</feature>
<dbReference type="InterPro" id="IPR018299">
    <property type="entry name" value="Alkaline_phosphatase_AS"/>
</dbReference>
<keyword evidence="2" id="KW-0597">Phosphoprotein</keyword>
<gene>
    <name evidence="11" type="ORF">H2C83_12415</name>
</gene>
<comment type="similarity">
    <text evidence="1 9">Belongs to the alkaline phosphatase family.</text>
</comment>
<feature type="binding site" evidence="8">
    <location>
        <position position="144"/>
    </location>
    <ligand>
        <name>Mg(2+)</name>
        <dbReference type="ChEBI" id="CHEBI:18420"/>
    </ligand>
</feature>
<protein>
    <submittedName>
        <fullName evidence="11">Alkaline phosphatase</fullName>
    </submittedName>
</protein>
<keyword evidence="12" id="KW-1185">Reference proteome</keyword>
<dbReference type="Gene3D" id="3.40.720.10">
    <property type="entry name" value="Alkaline Phosphatase, subunit A"/>
    <property type="match status" value="1"/>
</dbReference>
<dbReference type="GO" id="GO:0046872">
    <property type="term" value="F:metal ion binding"/>
    <property type="evidence" value="ECO:0007669"/>
    <property type="project" value="UniProtKB-KW"/>
</dbReference>
<proteinExistence type="inferred from homology"/>
<evidence type="ECO:0000256" key="9">
    <source>
        <dbReference type="RuleBase" id="RU003946"/>
    </source>
</evidence>
<evidence type="ECO:0000256" key="8">
    <source>
        <dbReference type="PIRSR" id="PIRSR601952-2"/>
    </source>
</evidence>
<evidence type="ECO:0000256" key="2">
    <source>
        <dbReference type="ARBA" id="ARBA00022553"/>
    </source>
</evidence>
<comment type="cofactor">
    <cofactor evidence="8">
        <name>Zn(2+)</name>
        <dbReference type="ChEBI" id="CHEBI:29105"/>
    </cofactor>
    <text evidence="8">Binds 2 Zn(2+) ions.</text>
</comment>
<keyword evidence="6 8" id="KW-0460">Magnesium</keyword>
<dbReference type="InterPro" id="IPR017850">
    <property type="entry name" value="Alkaline_phosphatase_core_sf"/>
</dbReference>
<sequence length="416" mass="44921">MNKRSWFGIVLAVVVAIAMVSFSQVRAGQAKQAPRTKNVILMVGDGMGKAQRDAIRLSSVGLHGETAMDNMPYTGYVHTNSADPEEFVTDSAAAATAMATGVKTYNGAIGVDRHKKPVETVLEKAKKLGKATGLVTTSQVTDATPAAFGAHVEDRDDQSRIARQYLENSRPDVILGGGEDYWYPAGNSGRHPDRPADDPSEGSKGTEGNLVELAKKLGYQYVSDHRELQKANGARLLGLFANEEMFQYGTEAGDKYNPLVSLPEMTDRALETLSRNKNGFFLLVEEEGIDSMCHVNNAELAIEAGRQFDRAVARAKKFARKHGDTLVIVVGDHETGGFTIEPLDDSDESGDGTSAEDGPFPVAKSNQQFIVDWTTEGHTAVDVPLTAMGPGAERLQGVYENTHIHDVVVKLMRAGN</sequence>
<evidence type="ECO:0000256" key="6">
    <source>
        <dbReference type="ARBA" id="ARBA00022842"/>
    </source>
</evidence>
<feature type="binding site" evidence="8">
    <location>
        <position position="333"/>
    </location>
    <ligand>
        <name>Zn(2+)</name>
        <dbReference type="ChEBI" id="CHEBI:29105"/>
        <label>2</label>
    </ligand>
</feature>
<dbReference type="RefSeq" id="WP_181741288.1">
    <property type="nucleotide sequence ID" value="NZ_JACEOL010000038.1"/>
</dbReference>
<evidence type="ECO:0000313" key="12">
    <source>
        <dbReference type="Proteomes" id="UP000538292"/>
    </source>
</evidence>
<dbReference type="PANTHER" id="PTHR11596">
    <property type="entry name" value="ALKALINE PHOSPHATASE"/>
    <property type="match status" value="1"/>
</dbReference>
<feature type="binding site" evidence="8">
    <location>
        <position position="378"/>
    </location>
    <ligand>
        <name>Zn(2+)</name>
        <dbReference type="ChEBI" id="CHEBI:29105"/>
        <label>2</label>
    </ligand>
</feature>
<feature type="region of interest" description="Disordered" evidence="10">
    <location>
        <begin position="177"/>
        <end position="207"/>
    </location>
</feature>
<dbReference type="Pfam" id="PF00245">
    <property type="entry name" value="Alk_phosphatase"/>
    <property type="match status" value="2"/>
</dbReference>
<keyword evidence="3 8" id="KW-0479">Metal-binding</keyword>
<dbReference type="SMART" id="SM00098">
    <property type="entry name" value="alkPPc"/>
    <property type="match status" value="1"/>
</dbReference>
<evidence type="ECO:0000313" key="11">
    <source>
        <dbReference type="EMBL" id="MBA4603105.1"/>
    </source>
</evidence>
<dbReference type="CDD" id="cd16012">
    <property type="entry name" value="ALP"/>
    <property type="match status" value="1"/>
</dbReference>
<evidence type="ECO:0000256" key="5">
    <source>
        <dbReference type="ARBA" id="ARBA00022833"/>
    </source>
</evidence>
<dbReference type="AlphaFoldDB" id="A0A7W1XTU0"/>
<dbReference type="GO" id="GO:0004035">
    <property type="term" value="F:alkaline phosphatase activity"/>
    <property type="evidence" value="ECO:0007669"/>
    <property type="project" value="TreeGrafter"/>
</dbReference>
<accession>A0A7W1XTU0</accession>
<dbReference type="Proteomes" id="UP000538292">
    <property type="component" value="Unassembled WGS sequence"/>
</dbReference>
<feature type="binding site" evidence="8">
    <location>
        <position position="45"/>
    </location>
    <ligand>
        <name>Zn(2+)</name>
        <dbReference type="ChEBI" id="CHEBI:29105"/>
        <label>2</label>
    </ligand>
</feature>
<feature type="binding site" evidence="8">
    <location>
        <position position="45"/>
    </location>
    <ligand>
        <name>Mg(2+)</name>
        <dbReference type="ChEBI" id="CHEBI:18420"/>
    </ligand>
</feature>
<comment type="caution">
    <text evidence="11">The sequence shown here is derived from an EMBL/GenBank/DDBJ whole genome shotgun (WGS) entry which is preliminary data.</text>
</comment>
<feature type="binding site" evidence="8">
    <location>
        <position position="290"/>
    </location>
    <ligand>
        <name>Zn(2+)</name>
        <dbReference type="ChEBI" id="CHEBI:29105"/>
        <label>2</label>
    </ligand>
</feature>